<comment type="cofactor">
    <cofactor evidence="1">
        <name>pyrroloquinoline quinone</name>
        <dbReference type="ChEBI" id="CHEBI:58442"/>
    </cofactor>
</comment>
<name>A0A2K9MHU0_9RHOB</name>
<dbReference type="InterPro" id="IPR011047">
    <property type="entry name" value="Quinoprotein_ADH-like_sf"/>
</dbReference>
<dbReference type="AlphaFoldDB" id="A0A2K9MHU0"/>
<evidence type="ECO:0000256" key="1">
    <source>
        <dbReference type="ARBA" id="ARBA00001931"/>
    </source>
</evidence>
<dbReference type="NCBIfam" id="TIGR03074">
    <property type="entry name" value="PQQ_membr_DH"/>
    <property type="match status" value="1"/>
</dbReference>
<feature type="domain" description="Pyrrolo-quinoline quinone repeat" evidence="6">
    <location>
        <begin position="216"/>
        <end position="813"/>
    </location>
</feature>
<dbReference type="PANTHER" id="PTHR32303">
    <property type="entry name" value="QUINOPROTEIN ALCOHOL DEHYDROGENASE (CYTOCHROME C)"/>
    <property type="match status" value="1"/>
</dbReference>
<comment type="similarity">
    <text evidence="2">Belongs to the bacterial PQQ dehydrogenase family.</text>
</comment>
<organism evidence="7 8">
    <name type="scientific">Paracoccus jeotgali</name>
    <dbReference type="NCBI Taxonomy" id="2065379"/>
    <lineage>
        <taxon>Bacteria</taxon>
        <taxon>Pseudomonadati</taxon>
        <taxon>Pseudomonadota</taxon>
        <taxon>Alphaproteobacteria</taxon>
        <taxon>Rhodobacterales</taxon>
        <taxon>Paracoccaceae</taxon>
        <taxon>Paracoccus</taxon>
    </lineage>
</organism>
<proteinExistence type="inferred from homology"/>
<dbReference type="Gene3D" id="2.140.10.10">
    <property type="entry name" value="Quinoprotein alcohol dehydrogenase-like superfamily"/>
    <property type="match status" value="1"/>
</dbReference>
<feature type="transmembrane region" description="Helical" evidence="5">
    <location>
        <begin position="139"/>
        <end position="159"/>
    </location>
</feature>
<evidence type="ECO:0000256" key="3">
    <source>
        <dbReference type="ARBA" id="ARBA00023002"/>
    </source>
</evidence>
<evidence type="ECO:0000313" key="7">
    <source>
        <dbReference type="EMBL" id="AUM75042.1"/>
    </source>
</evidence>
<feature type="transmembrane region" description="Helical" evidence="5">
    <location>
        <begin position="20"/>
        <end position="44"/>
    </location>
</feature>
<dbReference type="EMBL" id="CP025583">
    <property type="protein sequence ID" value="AUM75042.1"/>
    <property type="molecule type" value="Genomic_DNA"/>
</dbReference>
<keyword evidence="8" id="KW-1185">Reference proteome</keyword>
<evidence type="ECO:0000256" key="4">
    <source>
        <dbReference type="SAM" id="MobiDB-lite"/>
    </source>
</evidence>
<sequence>MSASTSSSIDHSRHRGVWGWYAAILGALLAVIGLILALGGVYLISLGGSWYYAIAGVLLIASGLMLIARYREGAWLYALTWLGTLVWAVWEVTLDGWQPEYDWWALVPRIVAPTVLLILVAIAWPALRRRQELRQPMGVAASVALAVVVVALGGGDAGAQTPQPGDAAPAATAPADEAAAEPRDPAAEAQPADNAQADTATTERQPDVLPPVGEDWPVYGGSEHALRHSPLDQINVSNVAKLEKAWSFHTGDLPQGDTEGLYSPENTPIKVKDSLFVCSPMNQIIALDAGSGKEIWLYDPHVPADAIPYGATCRGVAYHVQPQADPDALCTERLVMGTLDARLIAVDANTGQLCTGFGNNGMVDLTDGLGRTVPGWYANTAAPTIVRGVVVMGAQVSDNEEADAPSGVIRGYDVVTGEFLWAWDLGQGGAVGEPAEGETYTRSTPNMWTNAAGDQELGYVYAPLGNASSDYWGPSRSEAENEYSSSLVAIDVRTGEDVWHFQTVHRDVWDYDLGSQVSLVDFPTADGTVPALILPSKQGQIYVLDRRTGESLFPVEEREVTTTGGAETDYMSPTQPYSTYAALTKPDLKETDMWGMSPIDQMWCRIQYHRAHYTGQFTPPSADRPFIQYPGYNGGSDWGSASVDPERGILLMNYNDMPNYTQLVPRDEAEQKGVSSFSPDNGKYAAMKGSPYAAWVNAGWRVPGTGLLCKQPPYGWIRGIDLSTGETLWDHPFGSARNNGPFGIPSGLPFTIGTPNNGGPITTGGGLTFIAATTDNRFRAFDTETGEELWAVDLPAGGQTTPITYAAGGRQYVVIYPGGHHFMETEVGDEVIAYALPEQ</sequence>
<keyword evidence="3" id="KW-0560">Oxidoreductase</keyword>
<keyword evidence="5" id="KW-0812">Transmembrane</keyword>
<feature type="transmembrane region" description="Helical" evidence="5">
    <location>
        <begin position="50"/>
        <end position="67"/>
    </location>
</feature>
<feature type="compositionally biased region" description="Low complexity" evidence="4">
    <location>
        <begin position="159"/>
        <end position="177"/>
    </location>
</feature>
<dbReference type="GO" id="GO:0008876">
    <property type="term" value="F:quinoprotein glucose dehydrogenase activity"/>
    <property type="evidence" value="ECO:0007669"/>
    <property type="project" value="TreeGrafter"/>
</dbReference>
<dbReference type="GO" id="GO:0048038">
    <property type="term" value="F:quinone binding"/>
    <property type="evidence" value="ECO:0007669"/>
    <property type="project" value="InterPro"/>
</dbReference>
<keyword evidence="5" id="KW-1133">Transmembrane helix</keyword>
<dbReference type="SUPFAM" id="SSF50998">
    <property type="entry name" value="Quinoprotein alcohol dehydrogenase-like"/>
    <property type="match status" value="1"/>
</dbReference>
<reference evidence="8" key="1">
    <citation type="submission" date="2017-12" db="EMBL/GenBank/DDBJ databases">
        <title>Genomic analysis of Paracoccus sp. CBA4604.</title>
        <authorList>
            <person name="Roh S.W."/>
            <person name="Kim J.Y."/>
            <person name="Kim J.S."/>
        </authorList>
    </citation>
    <scope>NUCLEOTIDE SEQUENCE [LARGE SCALE GENOMIC DNA]</scope>
    <source>
        <strain evidence="8">CBA4604</strain>
    </source>
</reference>
<evidence type="ECO:0000259" key="6">
    <source>
        <dbReference type="Pfam" id="PF01011"/>
    </source>
</evidence>
<dbReference type="KEGG" id="paru:CYR75_12785"/>
<feature type="transmembrane region" description="Helical" evidence="5">
    <location>
        <begin position="74"/>
        <end position="90"/>
    </location>
</feature>
<protein>
    <submittedName>
        <fullName evidence="7">Membrane-bound PQQ-dependent dehydrogenase, glucose/quinate/shikimate family</fullName>
    </submittedName>
</protein>
<feature type="transmembrane region" description="Helical" evidence="5">
    <location>
        <begin position="110"/>
        <end position="127"/>
    </location>
</feature>
<dbReference type="CDD" id="cd10280">
    <property type="entry name" value="PQQ_mGDH"/>
    <property type="match status" value="1"/>
</dbReference>
<gene>
    <name evidence="7" type="ORF">CYR75_12785</name>
</gene>
<keyword evidence="5" id="KW-0472">Membrane</keyword>
<dbReference type="Pfam" id="PF01011">
    <property type="entry name" value="PQQ"/>
    <property type="match status" value="1"/>
</dbReference>
<evidence type="ECO:0000256" key="2">
    <source>
        <dbReference type="ARBA" id="ARBA00008156"/>
    </source>
</evidence>
<dbReference type="PANTHER" id="PTHR32303:SF4">
    <property type="entry name" value="QUINOPROTEIN GLUCOSE DEHYDROGENASE"/>
    <property type="match status" value="1"/>
</dbReference>
<evidence type="ECO:0000313" key="8">
    <source>
        <dbReference type="Proteomes" id="UP000234882"/>
    </source>
</evidence>
<evidence type="ECO:0000256" key="5">
    <source>
        <dbReference type="SAM" id="Phobius"/>
    </source>
</evidence>
<dbReference type="GO" id="GO:0016020">
    <property type="term" value="C:membrane"/>
    <property type="evidence" value="ECO:0007669"/>
    <property type="project" value="InterPro"/>
</dbReference>
<feature type="region of interest" description="Disordered" evidence="4">
    <location>
        <begin position="159"/>
        <end position="221"/>
    </location>
</feature>
<dbReference type="InterPro" id="IPR017511">
    <property type="entry name" value="PQQ_mDH"/>
</dbReference>
<dbReference type="SMART" id="SM00564">
    <property type="entry name" value="PQQ"/>
    <property type="match status" value="6"/>
</dbReference>
<dbReference type="Proteomes" id="UP000234882">
    <property type="component" value="Chromosome"/>
</dbReference>
<dbReference type="InterPro" id="IPR018391">
    <property type="entry name" value="PQQ_b-propeller_rpt"/>
</dbReference>
<feature type="compositionally biased region" description="Low complexity" evidence="4">
    <location>
        <begin position="187"/>
        <end position="198"/>
    </location>
</feature>
<dbReference type="OrthoDB" id="9794322at2"/>
<accession>A0A2K9MHU0</accession>
<dbReference type="InterPro" id="IPR002372">
    <property type="entry name" value="PQQ_rpt_dom"/>
</dbReference>